<dbReference type="Pfam" id="PF00106">
    <property type="entry name" value="adh_short"/>
    <property type="match status" value="1"/>
</dbReference>
<dbReference type="InterPro" id="IPR036291">
    <property type="entry name" value="NAD(P)-bd_dom_sf"/>
</dbReference>
<dbReference type="PATRIC" id="fig|280871.6.peg.5756"/>
<dbReference type="OrthoDB" id="9792003at2"/>
<name>A0A0D1LD17_9MYCO</name>
<evidence type="ECO:0000256" key="3">
    <source>
        <dbReference type="RuleBase" id="RU000363"/>
    </source>
</evidence>
<protein>
    <submittedName>
        <fullName evidence="4">Short-chain dehydrogenase</fullName>
    </submittedName>
</protein>
<dbReference type="PRINTS" id="PR00081">
    <property type="entry name" value="GDHRDH"/>
</dbReference>
<keyword evidence="5" id="KW-1185">Reference proteome</keyword>
<comment type="similarity">
    <text evidence="1 3">Belongs to the short-chain dehydrogenases/reductases (SDR) family.</text>
</comment>
<organism evidence="4 5">
    <name type="scientific">Mycolicibacterium llatzerense</name>
    <dbReference type="NCBI Taxonomy" id="280871"/>
    <lineage>
        <taxon>Bacteria</taxon>
        <taxon>Bacillati</taxon>
        <taxon>Actinomycetota</taxon>
        <taxon>Actinomycetes</taxon>
        <taxon>Mycobacteriales</taxon>
        <taxon>Mycobacteriaceae</taxon>
        <taxon>Mycolicibacterium</taxon>
    </lineage>
</organism>
<dbReference type="PANTHER" id="PTHR43391:SF12">
    <property type="entry name" value="OXIDOREDUCTASE EPHD-RELATED"/>
    <property type="match status" value="1"/>
</dbReference>
<dbReference type="GO" id="GO:0016491">
    <property type="term" value="F:oxidoreductase activity"/>
    <property type="evidence" value="ECO:0007669"/>
    <property type="project" value="UniProtKB-KW"/>
</dbReference>
<comment type="caution">
    <text evidence="4">The sequence shown here is derived from an EMBL/GenBank/DDBJ whole genome shotgun (WGS) entry which is preliminary data.</text>
</comment>
<evidence type="ECO:0000256" key="2">
    <source>
        <dbReference type="ARBA" id="ARBA00023002"/>
    </source>
</evidence>
<dbReference type="RefSeq" id="WP_043988198.1">
    <property type="nucleotide sequence ID" value="NZ_JXST01000063.1"/>
</dbReference>
<gene>
    <name evidence="4" type="ORF">TL10_27745</name>
</gene>
<dbReference type="PRINTS" id="PR00080">
    <property type="entry name" value="SDRFAMILY"/>
</dbReference>
<dbReference type="PROSITE" id="PS00061">
    <property type="entry name" value="ADH_SHORT"/>
    <property type="match status" value="1"/>
</dbReference>
<evidence type="ECO:0000256" key="1">
    <source>
        <dbReference type="ARBA" id="ARBA00006484"/>
    </source>
</evidence>
<dbReference type="Proteomes" id="UP000032221">
    <property type="component" value="Unassembled WGS sequence"/>
</dbReference>
<dbReference type="EMBL" id="JXST01000063">
    <property type="protein sequence ID" value="KIU13821.1"/>
    <property type="molecule type" value="Genomic_DNA"/>
</dbReference>
<dbReference type="Gene3D" id="3.40.50.720">
    <property type="entry name" value="NAD(P)-binding Rossmann-like Domain"/>
    <property type="match status" value="1"/>
</dbReference>
<keyword evidence="2" id="KW-0560">Oxidoreductase</keyword>
<sequence length="264" mass="27112">MNATIAVVTGAGRGIGLAIAKALAAQGHRVLITDVDGDAAQRAAETVGRGAWGVAQDVRDVAGHQGIAALAAEQGRIAVWVNNAGVLHAGNSWEQPAEHVVQTLDVNVRGMMAGCMAAVNAMGARGGVILNIASISALTPVPGLAVYAASKAAVLSYTTSLQGELQTAGLPIRARALCPDVVNTEMVTATTHDPGAALLFSGPKPLVADDVAAAAMELMDSHQIFRVVPRWRGVIARSTDVAPAAGLRALSLMRTLGLRRQRSL</sequence>
<dbReference type="STRING" id="280871.TL10_27745"/>
<accession>A0A0D1LD17</accession>
<evidence type="ECO:0000313" key="5">
    <source>
        <dbReference type="Proteomes" id="UP000032221"/>
    </source>
</evidence>
<evidence type="ECO:0000313" key="4">
    <source>
        <dbReference type="EMBL" id="KIU13821.1"/>
    </source>
</evidence>
<dbReference type="SUPFAM" id="SSF51735">
    <property type="entry name" value="NAD(P)-binding Rossmann-fold domains"/>
    <property type="match status" value="1"/>
</dbReference>
<dbReference type="CDD" id="cd05233">
    <property type="entry name" value="SDR_c"/>
    <property type="match status" value="1"/>
</dbReference>
<dbReference type="AlphaFoldDB" id="A0A0D1LD17"/>
<proteinExistence type="inferred from homology"/>
<dbReference type="InterPro" id="IPR002347">
    <property type="entry name" value="SDR_fam"/>
</dbReference>
<reference evidence="4 5" key="1">
    <citation type="submission" date="2015-01" db="EMBL/GenBank/DDBJ databases">
        <title>Genome sequence of Mycobacterium llatzerense and Mycobacterium immunogenum recovered from brain abscess.</title>
        <authorList>
            <person name="Greninger A.L."/>
            <person name="Langelier C."/>
            <person name="Cunningham G."/>
            <person name="Chiu C.Y."/>
            <person name="Miller S."/>
        </authorList>
    </citation>
    <scope>NUCLEOTIDE SEQUENCE [LARGE SCALE GENOMIC DNA]</scope>
    <source>
        <strain evidence="4 5">CLUC14</strain>
    </source>
</reference>
<dbReference type="InterPro" id="IPR020904">
    <property type="entry name" value="Sc_DH/Rdtase_CS"/>
</dbReference>
<dbReference type="PANTHER" id="PTHR43391">
    <property type="entry name" value="RETINOL DEHYDROGENASE-RELATED"/>
    <property type="match status" value="1"/>
</dbReference>